<protein>
    <submittedName>
        <fullName evidence="9">PIN domain-containing protein</fullName>
    </submittedName>
</protein>
<evidence type="ECO:0000259" key="8">
    <source>
        <dbReference type="Pfam" id="PF01850"/>
    </source>
</evidence>
<proteinExistence type="inferred from homology"/>
<evidence type="ECO:0000313" key="10">
    <source>
        <dbReference type="Proteomes" id="UP000712673"/>
    </source>
</evidence>
<comment type="similarity">
    <text evidence="7">Belongs to the PINc/VapC protein family.</text>
</comment>
<dbReference type="PANTHER" id="PTHR33653">
    <property type="entry name" value="RIBONUCLEASE VAPC2"/>
    <property type="match status" value="1"/>
</dbReference>
<evidence type="ECO:0000256" key="1">
    <source>
        <dbReference type="ARBA" id="ARBA00001946"/>
    </source>
</evidence>
<dbReference type="InterPro" id="IPR029060">
    <property type="entry name" value="PIN-like_dom_sf"/>
</dbReference>
<evidence type="ECO:0000256" key="2">
    <source>
        <dbReference type="ARBA" id="ARBA00022649"/>
    </source>
</evidence>
<keyword evidence="2" id="KW-1277">Toxin-antitoxin system</keyword>
<evidence type="ECO:0000256" key="6">
    <source>
        <dbReference type="ARBA" id="ARBA00022842"/>
    </source>
</evidence>
<dbReference type="InterPro" id="IPR002716">
    <property type="entry name" value="PIN_dom"/>
</dbReference>
<keyword evidence="6" id="KW-0460">Magnesium</keyword>
<dbReference type="EMBL" id="VGLS01001185">
    <property type="protein sequence ID" value="MBM3227088.1"/>
    <property type="molecule type" value="Genomic_DNA"/>
</dbReference>
<comment type="cofactor">
    <cofactor evidence="1">
        <name>Mg(2+)</name>
        <dbReference type="ChEBI" id="CHEBI:18420"/>
    </cofactor>
</comment>
<accession>A0A937W4Z3</accession>
<comment type="caution">
    <text evidence="9">The sequence shown here is derived from an EMBL/GenBank/DDBJ whole genome shotgun (WGS) entry which is preliminary data.</text>
</comment>
<dbReference type="SUPFAM" id="SSF88723">
    <property type="entry name" value="PIN domain-like"/>
    <property type="match status" value="1"/>
</dbReference>
<gene>
    <name evidence="9" type="ORF">FJZ47_25250</name>
</gene>
<keyword evidence="3" id="KW-0540">Nuclease</keyword>
<evidence type="ECO:0000256" key="7">
    <source>
        <dbReference type="ARBA" id="ARBA00038093"/>
    </source>
</evidence>
<dbReference type="Pfam" id="PF01850">
    <property type="entry name" value="PIN"/>
    <property type="match status" value="1"/>
</dbReference>
<feature type="domain" description="PIN" evidence="8">
    <location>
        <begin position="7"/>
        <end position="132"/>
    </location>
</feature>
<evidence type="ECO:0000256" key="3">
    <source>
        <dbReference type="ARBA" id="ARBA00022722"/>
    </source>
</evidence>
<reference evidence="9" key="1">
    <citation type="submission" date="2019-03" db="EMBL/GenBank/DDBJ databases">
        <title>Lake Tanganyika Metagenome-Assembled Genomes (MAGs).</title>
        <authorList>
            <person name="Tran P."/>
        </authorList>
    </citation>
    <scope>NUCLEOTIDE SEQUENCE</scope>
    <source>
        <strain evidence="9">K_DeepCast_65m_m2_066</strain>
    </source>
</reference>
<dbReference type="AlphaFoldDB" id="A0A937W4Z3"/>
<organism evidence="9 10">
    <name type="scientific">Tectimicrobiota bacterium</name>
    <dbReference type="NCBI Taxonomy" id="2528274"/>
    <lineage>
        <taxon>Bacteria</taxon>
        <taxon>Pseudomonadati</taxon>
        <taxon>Nitrospinota/Tectimicrobiota group</taxon>
        <taxon>Candidatus Tectimicrobiota</taxon>
    </lineage>
</organism>
<evidence type="ECO:0000313" key="9">
    <source>
        <dbReference type="EMBL" id="MBM3227088.1"/>
    </source>
</evidence>
<dbReference type="GO" id="GO:0016787">
    <property type="term" value="F:hydrolase activity"/>
    <property type="evidence" value="ECO:0007669"/>
    <property type="project" value="UniProtKB-KW"/>
</dbReference>
<sequence>MTFRLSVDSSIFISQLTGDSHAEAVLAAMVLLETLTAELTLPLLCYAELWTGIELLPAEERPAAAETLERVLRASRVLLVADNVAIARDAARAQAAYRRRGGRREVLIPDFVIGANAAYYAGRLLTTNPRDFFTAFPTLEVLTPEALVTRYAPTPPADAGPA</sequence>
<evidence type="ECO:0000256" key="4">
    <source>
        <dbReference type="ARBA" id="ARBA00022723"/>
    </source>
</evidence>
<dbReference type="GO" id="GO:0046872">
    <property type="term" value="F:metal ion binding"/>
    <property type="evidence" value="ECO:0007669"/>
    <property type="project" value="UniProtKB-KW"/>
</dbReference>
<dbReference type="Proteomes" id="UP000712673">
    <property type="component" value="Unassembled WGS sequence"/>
</dbReference>
<dbReference type="InterPro" id="IPR050556">
    <property type="entry name" value="Type_II_TA_system_RNase"/>
</dbReference>
<evidence type="ECO:0000256" key="5">
    <source>
        <dbReference type="ARBA" id="ARBA00022801"/>
    </source>
</evidence>
<dbReference type="PANTHER" id="PTHR33653:SF1">
    <property type="entry name" value="RIBONUCLEASE VAPC2"/>
    <property type="match status" value="1"/>
</dbReference>
<dbReference type="GO" id="GO:0004518">
    <property type="term" value="F:nuclease activity"/>
    <property type="evidence" value="ECO:0007669"/>
    <property type="project" value="UniProtKB-KW"/>
</dbReference>
<name>A0A937W4Z3_UNCTE</name>
<dbReference type="Gene3D" id="3.40.50.1010">
    <property type="entry name" value="5'-nuclease"/>
    <property type="match status" value="1"/>
</dbReference>
<keyword evidence="5" id="KW-0378">Hydrolase</keyword>
<keyword evidence="4" id="KW-0479">Metal-binding</keyword>